<comment type="similarity">
    <text evidence="1">Belongs to the peptidase S33 family.</text>
</comment>
<dbReference type="Gene3D" id="3.40.50.1820">
    <property type="entry name" value="alpha/beta hydrolase"/>
    <property type="match status" value="1"/>
</dbReference>
<dbReference type="InterPro" id="IPR051601">
    <property type="entry name" value="Serine_prot/Carboxylest_S33"/>
</dbReference>
<dbReference type="InterPro" id="IPR029058">
    <property type="entry name" value="AB_hydrolase_fold"/>
</dbReference>
<dbReference type="SUPFAM" id="SSF53474">
    <property type="entry name" value="alpha/beta-Hydrolases"/>
    <property type="match status" value="1"/>
</dbReference>
<accession>A0A2G5P5U0</accession>
<dbReference type="EMBL" id="PDCN02000025">
    <property type="protein sequence ID" value="PIB73731.1"/>
    <property type="molecule type" value="Genomic_DNA"/>
</dbReference>
<protein>
    <submittedName>
        <fullName evidence="5">Alpha/beta hydrolase</fullName>
    </submittedName>
</protein>
<dbReference type="InterPro" id="IPR000073">
    <property type="entry name" value="AB_hydrolase_1"/>
</dbReference>
<comment type="caution">
    <text evidence="5">The sequence shown here is derived from an EMBL/GenBank/DDBJ whole genome shotgun (WGS) entry which is preliminary data.</text>
</comment>
<evidence type="ECO:0000256" key="1">
    <source>
        <dbReference type="ARBA" id="ARBA00010088"/>
    </source>
</evidence>
<proteinExistence type="inferred from homology"/>
<feature type="domain" description="AB hydrolase-1" evidence="4">
    <location>
        <begin position="94"/>
        <end position="479"/>
    </location>
</feature>
<keyword evidence="6" id="KW-1185">Reference proteome</keyword>
<dbReference type="Proteomes" id="UP000230551">
    <property type="component" value="Unassembled WGS sequence"/>
</dbReference>
<dbReference type="RefSeq" id="WP_090592389.1">
    <property type="nucleotide sequence ID" value="NZ_CP104302.1"/>
</dbReference>
<dbReference type="PANTHER" id="PTHR43248:SF29">
    <property type="entry name" value="TRIPEPTIDYL AMINOPEPTIDASE"/>
    <property type="match status" value="1"/>
</dbReference>
<dbReference type="PANTHER" id="PTHR43248">
    <property type="entry name" value="2-SUCCINYL-6-HYDROXY-2,4-CYCLOHEXADIENE-1-CARBOXYLATE SYNTHASE"/>
    <property type="match status" value="1"/>
</dbReference>
<gene>
    <name evidence="5" type="ORF">CQY22_015750</name>
</gene>
<keyword evidence="2" id="KW-0732">Signal</keyword>
<evidence type="ECO:0000313" key="5">
    <source>
        <dbReference type="EMBL" id="PIB73731.1"/>
    </source>
</evidence>
<evidence type="ECO:0000256" key="3">
    <source>
        <dbReference type="ARBA" id="ARBA00022801"/>
    </source>
</evidence>
<reference evidence="5 6" key="1">
    <citation type="journal article" date="2017" name="Infect. Genet. Evol.">
        <title>The new phylogeny of the genus Mycobacterium: The old and the news.</title>
        <authorList>
            <person name="Tortoli E."/>
            <person name="Fedrizzi T."/>
            <person name="Meehan C.J."/>
            <person name="Trovato A."/>
            <person name="Grottola A."/>
            <person name="Giacobazzi E."/>
            <person name="Serpini G.F."/>
            <person name="Tagliazucchi S."/>
            <person name="Fabio A."/>
            <person name="Bettua C."/>
            <person name="Bertorelli R."/>
            <person name="Frascaro F."/>
            <person name="De Sanctis V."/>
            <person name="Pecorari M."/>
            <person name="Jousson O."/>
            <person name="Segata N."/>
            <person name="Cirillo D.M."/>
        </authorList>
    </citation>
    <scope>NUCLEOTIDE SEQUENCE [LARGE SCALE GENOMIC DNA]</scope>
    <source>
        <strain evidence="5 6">CIP1034565</strain>
    </source>
</reference>
<evidence type="ECO:0000256" key="2">
    <source>
        <dbReference type="ARBA" id="ARBA00022729"/>
    </source>
</evidence>
<dbReference type="STRING" id="85968.GCA_900073015_03366"/>
<name>A0A2G5P5U0_9MYCO</name>
<dbReference type="AlphaFoldDB" id="A0A2G5P5U0"/>
<organism evidence="5 6">
    <name type="scientific">Mycolicibacterium brumae</name>
    <dbReference type="NCBI Taxonomy" id="85968"/>
    <lineage>
        <taxon>Bacteria</taxon>
        <taxon>Bacillati</taxon>
        <taxon>Actinomycetota</taxon>
        <taxon>Actinomycetes</taxon>
        <taxon>Mycobacteriales</taxon>
        <taxon>Mycobacteriaceae</taxon>
        <taxon>Mycolicibacterium</taxon>
    </lineage>
</organism>
<evidence type="ECO:0000313" key="6">
    <source>
        <dbReference type="Proteomes" id="UP000230551"/>
    </source>
</evidence>
<dbReference type="GO" id="GO:0016787">
    <property type="term" value="F:hydrolase activity"/>
    <property type="evidence" value="ECO:0007669"/>
    <property type="project" value="UniProtKB-KW"/>
</dbReference>
<sequence>MAVRLAAIGVSVAVLATAGVWLVKRMDARDTPGELPTASVQWKSCPFTDQAPDSVRSGECGVIKVPVDYEDPSGQQASIALIRFPATGARVGSLIINPGGPGESGMDAAISMLDKVPGPVRERYDLVGFDPRGVGRSQPALWCNSDADNDRLRADNIVEYTPEGVEHMESETKAFVQRCVDRMGKDFLANVGTKNVARDLDMLRAALGDDKLTYLGYSYGTRIGAAYAEAFPEHVGKMILDGAIDPNADPVQAEIDQDTAFQKAFDDFAADCAKDADCPLGDDPTQAVEVYRSLTWPLVQQPAQTKDPRGLSYTDSLVGTILAMYSPNFWSHLKTGLAELRNGTGDTLLTMADIYMRRDRNGRYDNSTDARVAINCVDKPAITDRETVIETDRRSREAAPFMSYGEFTGDAPLSTCAFWPVPPTSEPGELSVPGLPPTLVVSVTGDPATPYQAGVELARQLGGALLTYDGTQHTVVFQGEQCVDDYATAYLVDGSLPPDGARCPN</sequence>
<dbReference type="OrthoDB" id="3252468at2"/>
<evidence type="ECO:0000259" key="4">
    <source>
        <dbReference type="Pfam" id="PF00561"/>
    </source>
</evidence>
<dbReference type="Pfam" id="PF00561">
    <property type="entry name" value="Abhydrolase_1"/>
    <property type="match status" value="1"/>
</dbReference>
<keyword evidence="3 5" id="KW-0378">Hydrolase</keyword>